<sequence>MFDAAMDKAIAAKHCILRQFRSTHKSGLDKLRISKYALGMGDGAGLPPKKLMADIVQVGKRVFIAEASLAPDADCGLESR</sequence>
<evidence type="ECO:0000313" key="2">
    <source>
        <dbReference type="Proteomes" id="UP000637423"/>
    </source>
</evidence>
<reference evidence="1" key="2">
    <citation type="submission" date="2020-09" db="EMBL/GenBank/DDBJ databases">
        <authorList>
            <person name="Sun Q."/>
            <person name="Zhou Y."/>
        </authorList>
    </citation>
    <scope>NUCLEOTIDE SEQUENCE</scope>
    <source>
        <strain evidence="1">CGMCC 1.10998</strain>
    </source>
</reference>
<protein>
    <submittedName>
        <fullName evidence="1">Uncharacterized protein</fullName>
    </submittedName>
</protein>
<accession>A0A916U3K8</accession>
<keyword evidence="2" id="KW-1185">Reference proteome</keyword>
<reference evidence="1" key="1">
    <citation type="journal article" date="2014" name="Int. J. Syst. Evol. Microbiol.">
        <title>Complete genome sequence of Corynebacterium casei LMG S-19264T (=DSM 44701T), isolated from a smear-ripened cheese.</title>
        <authorList>
            <consortium name="US DOE Joint Genome Institute (JGI-PGF)"/>
            <person name="Walter F."/>
            <person name="Albersmeier A."/>
            <person name="Kalinowski J."/>
            <person name="Ruckert C."/>
        </authorList>
    </citation>
    <scope>NUCLEOTIDE SEQUENCE</scope>
    <source>
        <strain evidence="1">CGMCC 1.10998</strain>
    </source>
</reference>
<gene>
    <name evidence="1" type="ORF">GCM10011396_02760</name>
</gene>
<evidence type="ECO:0000313" key="1">
    <source>
        <dbReference type="EMBL" id="GGC59286.1"/>
    </source>
</evidence>
<proteinExistence type="predicted"/>
<comment type="caution">
    <text evidence="1">The sequence shown here is derived from an EMBL/GenBank/DDBJ whole genome shotgun (WGS) entry which is preliminary data.</text>
</comment>
<dbReference type="Proteomes" id="UP000637423">
    <property type="component" value="Unassembled WGS sequence"/>
</dbReference>
<name>A0A916U3K8_9BURK</name>
<dbReference type="AlphaFoldDB" id="A0A916U3K8"/>
<organism evidence="1 2">
    <name type="scientific">Undibacterium terreum</name>
    <dbReference type="NCBI Taxonomy" id="1224302"/>
    <lineage>
        <taxon>Bacteria</taxon>
        <taxon>Pseudomonadati</taxon>
        <taxon>Pseudomonadota</taxon>
        <taxon>Betaproteobacteria</taxon>
        <taxon>Burkholderiales</taxon>
        <taxon>Oxalobacteraceae</taxon>
        <taxon>Undibacterium</taxon>
    </lineage>
</organism>
<dbReference type="EMBL" id="BMED01000001">
    <property type="protein sequence ID" value="GGC59286.1"/>
    <property type="molecule type" value="Genomic_DNA"/>
</dbReference>